<dbReference type="InterPro" id="IPR002938">
    <property type="entry name" value="FAD-bd"/>
</dbReference>
<dbReference type="InterPro" id="IPR051704">
    <property type="entry name" value="FAD_aromatic-hydroxylase"/>
</dbReference>
<keyword evidence="1" id="KW-0285">Flavoprotein</keyword>
<evidence type="ECO:0000256" key="3">
    <source>
        <dbReference type="ARBA" id="ARBA00023002"/>
    </source>
</evidence>
<dbReference type="GO" id="GO:0016491">
    <property type="term" value="F:oxidoreductase activity"/>
    <property type="evidence" value="ECO:0007669"/>
    <property type="project" value="UniProtKB-KW"/>
</dbReference>
<keyword evidence="2" id="KW-0274">FAD</keyword>
<protein>
    <recommendedName>
        <fullName evidence="4">FAD-binding domain-containing protein</fullName>
    </recommendedName>
</protein>
<dbReference type="AlphaFoldDB" id="A0A9W8Y719"/>
<dbReference type="PANTHER" id="PTHR46865:SF2">
    <property type="entry name" value="MONOOXYGENASE"/>
    <property type="match status" value="1"/>
</dbReference>
<accession>A0A9W8Y719</accession>
<evidence type="ECO:0000259" key="4">
    <source>
        <dbReference type="Pfam" id="PF01494"/>
    </source>
</evidence>
<feature type="domain" description="FAD-binding" evidence="4">
    <location>
        <begin position="9"/>
        <end position="353"/>
    </location>
</feature>
<sequence>MALSTLPKLKVLISGAGIAGPCLAYWLAKTRPNYSITVLERSPVPRATGQAIDIRGAAIEIIKKMKLEEAVRTRGTTEEGTRILSASGKTIAEFGKGDTFTADYEILRADLCGLFLEATENLKNVRYVYGDYVTSLQQTDKDVTVTYDGGSKEDFDLVVGADGATSKIRAMILDEQVRKDSYKFIGQYVAYFSIPRQSSDTKHWYWYNAPKGLALMTRPHRNPSTIGAYTCYTLPAHGQHEPAIEEALKQGPEAQKRIIHKYFDDAGWEAKRILDGMDKADDFYMSRAALVRLPKWTNGRTVVLGDAAFATFGVGTTLAIHSAYVLAGELSKVQSTDDIRRAVARYEEVFRPIYAKSEDPMPGFPQIAFPQTGWGLRVRDTLLWLVSRTKAYKLLPADKEENSPLPEYDWVGESRL</sequence>
<dbReference type="PRINTS" id="PR00420">
    <property type="entry name" value="RNGMNOXGNASE"/>
</dbReference>
<dbReference type="EMBL" id="JAPEUY010000010">
    <property type="protein sequence ID" value="KAJ4368846.1"/>
    <property type="molecule type" value="Genomic_DNA"/>
</dbReference>
<keyword evidence="3" id="KW-0560">Oxidoreductase</keyword>
<dbReference type="Pfam" id="PF01494">
    <property type="entry name" value="FAD_binding_3"/>
    <property type="match status" value="1"/>
</dbReference>
<dbReference type="OrthoDB" id="655030at2759"/>
<evidence type="ECO:0000313" key="5">
    <source>
        <dbReference type="EMBL" id="KAJ4368846.1"/>
    </source>
</evidence>
<dbReference type="InterPro" id="IPR036188">
    <property type="entry name" value="FAD/NAD-bd_sf"/>
</dbReference>
<gene>
    <name evidence="5" type="ORF">N0V83_005928</name>
</gene>
<comment type="caution">
    <text evidence="5">The sequence shown here is derived from an EMBL/GenBank/DDBJ whole genome shotgun (WGS) entry which is preliminary data.</text>
</comment>
<dbReference type="PANTHER" id="PTHR46865">
    <property type="entry name" value="OXIDOREDUCTASE-RELATED"/>
    <property type="match status" value="1"/>
</dbReference>
<proteinExistence type="predicted"/>
<name>A0A9W8Y719_9PLEO</name>
<dbReference type="GO" id="GO:0071949">
    <property type="term" value="F:FAD binding"/>
    <property type="evidence" value="ECO:0007669"/>
    <property type="project" value="InterPro"/>
</dbReference>
<dbReference type="Proteomes" id="UP001140560">
    <property type="component" value="Unassembled WGS sequence"/>
</dbReference>
<evidence type="ECO:0000256" key="1">
    <source>
        <dbReference type="ARBA" id="ARBA00022630"/>
    </source>
</evidence>
<evidence type="ECO:0000313" key="6">
    <source>
        <dbReference type="Proteomes" id="UP001140560"/>
    </source>
</evidence>
<evidence type="ECO:0000256" key="2">
    <source>
        <dbReference type="ARBA" id="ARBA00022827"/>
    </source>
</evidence>
<keyword evidence="6" id="KW-1185">Reference proteome</keyword>
<dbReference type="Gene3D" id="3.50.50.60">
    <property type="entry name" value="FAD/NAD(P)-binding domain"/>
    <property type="match status" value="1"/>
</dbReference>
<organism evidence="5 6">
    <name type="scientific">Neocucurbitaria cava</name>
    <dbReference type="NCBI Taxonomy" id="798079"/>
    <lineage>
        <taxon>Eukaryota</taxon>
        <taxon>Fungi</taxon>
        <taxon>Dikarya</taxon>
        <taxon>Ascomycota</taxon>
        <taxon>Pezizomycotina</taxon>
        <taxon>Dothideomycetes</taxon>
        <taxon>Pleosporomycetidae</taxon>
        <taxon>Pleosporales</taxon>
        <taxon>Pleosporineae</taxon>
        <taxon>Cucurbitariaceae</taxon>
        <taxon>Neocucurbitaria</taxon>
    </lineage>
</organism>
<reference evidence="5" key="1">
    <citation type="submission" date="2022-10" db="EMBL/GenBank/DDBJ databases">
        <title>Tapping the CABI collections for fungal endophytes: first genome assemblies for Collariella, Neodidymelliopsis, Ascochyta clinopodiicola, Didymella pomorum, Didymosphaeria variabile, Neocosmospora piperis and Neocucurbitaria cava.</title>
        <authorList>
            <person name="Hill R."/>
        </authorList>
    </citation>
    <scope>NUCLEOTIDE SEQUENCE</scope>
    <source>
        <strain evidence="5">IMI 356814</strain>
    </source>
</reference>
<dbReference type="SUPFAM" id="SSF51905">
    <property type="entry name" value="FAD/NAD(P)-binding domain"/>
    <property type="match status" value="1"/>
</dbReference>